<evidence type="ECO:0000256" key="30">
    <source>
        <dbReference type="ARBA" id="ARBA00048728"/>
    </source>
</evidence>
<protein>
    <recommendedName>
        <fullName evidence="13">Diacylglycerol O-acyltransferase 1</fullName>
        <ecNumber evidence="12">2.3.1.20</ecNumber>
        <ecNumber evidence="11">2.3.1.76</ecNumber>
    </recommendedName>
    <alternativeName>
        <fullName evidence="22">Acyl-CoA retinol O-fatty-acyltransferase</fullName>
    </alternativeName>
    <alternativeName>
        <fullName evidence="21">Diglyceride acyltransferase</fullName>
    </alternativeName>
</protein>
<dbReference type="EC" id="2.3.1.20" evidence="12"/>
<evidence type="ECO:0000256" key="18">
    <source>
        <dbReference type="ARBA" id="ARBA00023136"/>
    </source>
</evidence>
<comment type="catalytic activity">
    <reaction evidence="7">
        <text>all-trans-retinol + hexadecanoyl-CoA = all-trans-retinyl hexadecanoate + CoA</text>
        <dbReference type="Rhea" id="RHEA:38175"/>
        <dbReference type="ChEBI" id="CHEBI:17336"/>
        <dbReference type="ChEBI" id="CHEBI:17616"/>
        <dbReference type="ChEBI" id="CHEBI:57287"/>
        <dbReference type="ChEBI" id="CHEBI:57379"/>
    </reaction>
    <physiologicalReaction direction="left-to-right" evidence="7">
        <dbReference type="Rhea" id="RHEA:38176"/>
    </physiologicalReaction>
</comment>
<name>A0AAF5CZL1_STRER</name>
<dbReference type="InterPro" id="IPR035518">
    <property type="entry name" value="DPG_synthase"/>
</dbReference>
<organism evidence="36 37">
    <name type="scientific">Strongyloides stercoralis</name>
    <name type="common">Threadworm</name>
    <dbReference type="NCBI Taxonomy" id="6248"/>
    <lineage>
        <taxon>Eukaryota</taxon>
        <taxon>Metazoa</taxon>
        <taxon>Ecdysozoa</taxon>
        <taxon>Nematoda</taxon>
        <taxon>Chromadorea</taxon>
        <taxon>Rhabditida</taxon>
        <taxon>Tylenchina</taxon>
        <taxon>Panagrolaimomorpha</taxon>
        <taxon>Strongyloidoidea</taxon>
        <taxon>Strongyloididae</taxon>
        <taxon>Strongyloides</taxon>
    </lineage>
</organism>
<evidence type="ECO:0000256" key="23">
    <source>
        <dbReference type="ARBA" id="ARBA00047367"/>
    </source>
</evidence>
<evidence type="ECO:0000256" key="4">
    <source>
        <dbReference type="ARBA" id="ARBA00001118"/>
    </source>
</evidence>
<keyword evidence="36" id="KW-1185">Reference proteome</keyword>
<dbReference type="PIRSF" id="PIRSF500231">
    <property type="entry name" value="Oat_dag"/>
    <property type="match status" value="1"/>
</dbReference>
<feature type="transmembrane region" description="Helical" evidence="34">
    <location>
        <begin position="487"/>
        <end position="510"/>
    </location>
</feature>
<evidence type="ECO:0000256" key="26">
    <source>
        <dbReference type="ARBA" id="ARBA00048096"/>
    </source>
</evidence>
<evidence type="ECO:0000256" key="1">
    <source>
        <dbReference type="ARBA" id="ARBA00000174"/>
    </source>
</evidence>
<dbReference type="GO" id="GO:0005789">
    <property type="term" value="C:endoplasmic reticulum membrane"/>
    <property type="evidence" value="ECO:0007669"/>
    <property type="project" value="UniProtKB-SubCell"/>
</dbReference>
<dbReference type="Gene3D" id="1.10.225.10">
    <property type="entry name" value="Saposin-like"/>
    <property type="match status" value="1"/>
</dbReference>
<evidence type="ECO:0000256" key="3">
    <source>
        <dbReference type="ARBA" id="ARBA00000895"/>
    </source>
</evidence>
<dbReference type="Pfam" id="PF03062">
    <property type="entry name" value="MBOAT"/>
    <property type="match status" value="1"/>
</dbReference>
<comment type="catalytic activity">
    <reaction evidence="1">
        <text>hexadecane-1,2-diol + hexadecanoyl-CoA = 2-hydroxyhexadecyl hexadecanoate + CoA</text>
        <dbReference type="Rhea" id="RHEA:38171"/>
        <dbReference type="ChEBI" id="CHEBI:57287"/>
        <dbReference type="ChEBI" id="CHEBI:57379"/>
        <dbReference type="ChEBI" id="CHEBI:75586"/>
        <dbReference type="ChEBI" id="CHEBI:75587"/>
    </reaction>
    <physiologicalReaction direction="left-to-right" evidence="1">
        <dbReference type="Rhea" id="RHEA:38172"/>
    </physiologicalReaction>
</comment>
<feature type="transmembrane region" description="Helical" evidence="34">
    <location>
        <begin position="791"/>
        <end position="809"/>
    </location>
</feature>
<feature type="domain" description="Glycosyltransferase 2-like" evidence="35">
    <location>
        <begin position="155"/>
        <end position="341"/>
    </location>
</feature>
<comment type="catalytic activity">
    <reaction evidence="25">
        <text>1-O-(9Z-octadecenyl)-glycerol + (9Z)-octadecenoyl-CoA = 1-O-(9Z-octadecyl)-3-(9Z-octadecenoyl)-glycerol + CoA</text>
        <dbReference type="Rhea" id="RHEA:55340"/>
        <dbReference type="ChEBI" id="CHEBI:34116"/>
        <dbReference type="ChEBI" id="CHEBI:57287"/>
        <dbReference type="ChEBI" id="CHEBI:57387"/>
        <dbReference type="ChEBI" id="CHEBI:197429"/>
    </reaction>
    <physiologicalReaction direction="left-to-right" evidence="25">
        <dbReference type="Rhea" id="RHEA:55341"/>
    </physiologicalReaction>
</comment>
<dbReference type="SUPFAM" id="SSF53448">
    <property type="entry name" value="Nucleotide-diphospho-sugar transferases"/>
    <property type="match status" value="1"/>
</dbReference>
<evidence type="ECO:0000256" key="21">
    <source>
        <dbReference type="ARBA" id="ARBA00030205"/>
    </source>
</evidence>
<evidence type="ECO:0000256" key="17">
    <source>
        <dbReference type="ARBA" id="ARBA00022989"/>
    </source>
</evidence>
<evidence type="ECO:0000256" key="2">
    <source>
        <dbReference type="ARBA" id="ARBA00000633"/>
    </source>
</evidence>
<comment type="catalytic activity">
    <reaction evidence="2">
        <text>all-trans-retinol + an acyl-CoA = an all-trans-retinyl ester + CoA</text>
        <dbReference type="Rhea" id="RHEA:11488"/>
        <dbReference type="ChEBI" id="CHEBI:17336"/>
        <dbReference type="ChEBI" id="CHEBI:57287"/>
        <dbReference type="ChEBI" id="CHEBI:58342"/>
        <dbReference type="ChEBI" id="CHEBI:63410"/>
        <dbReference type="EC" id="2.3.1.76"/>
    </reaction>
    <physiologicalReaction direction="left-to-right" evidence="2">
        <dbReference type="Rhea" id="RHEA:11489"/>
    </physiologicalReaction>
</comment>
<evidence type="ECO:0000256" key="22">
    <source>
        <dbReference type="ARBA" id="ARBA00033044"/>
    </source>
</evidence>
<evidence type="ECO:0000256" key="33">
    <source>
        <dbReference type="ARBA" id="ARBA00049549"/>
    </source>
</evidence>
<keyword evidence="18 34" id="KW-0472">Membrane</keyword>
<evidence type="ECO:0000256" key="28">
    <source>
        <dbReference type="ARBA" id="ARBA00048614"/>
    </source>
</evidence>
<comment type="catalytic activity">
    <reaction evidence="30">
        <text>1,2-di-(9Z-octadecenoyl)-glycerol + (9Z)-octadecenoate + H(+) = 1,2,3-tri-(9Z-octadecenoyl)-glycerol + H2O</text>
        <dbReference type="Rhea" id="RHEA:38379"/>
        <dbReference type="ChEBI" id="CHEBI:15377"/>
        <dbReference type="ChEBI" id="CHEBI:15378"/>
        <dbReference type="ChEBI" id="CHEBI:30823"/>
        <dbReference type="ChEBI" id="CHEBI:52323"/>
        <dbReference type="ChEBI" id="CHEBI:53753"/>
    </reaction>
    <physiologicalReaction direction="left-to-right" evidence="30">
        <dbReference type="Rhea" id="RHEA:38380"/>
    </physiologicalReaction>
</comment>
<evidence type="ECO:0000256" key="10">
    <source>
        <dbReference type="ARBA" id="ARBA00009010"/>
    </source>
</evidence>
<evidence type="ECO:0000256" key="20">
    <source>
        <dbReference type="ARBA" id="ARBA00023610"/>
    </source>
</evidence>
<keyword evidence="16" id="KW-0256">Endoplasmic reticulum</keyword>
<dbReference type="Gene3D" id="3.90.550.10">
    <property type="entry name" value="Spore Coat Polysaccharide Biosynthesis Protein SpsA, Chain A"/>
    <property type="match status" value="1"/>
</dbReference>
<feature type="transmembrane region" description="Helical" evidence="34">
    <location>
        <begin position="522"/>
        <end position="546"/>
    </location>
</feature>
<keyword evidence="15 34" id="KW-0812">Transmembrane</keyword>
<feature type="transmembrane region" description="Helical" evidence="34">
    <location>
        <begin position="821"/>
        <end position="840"/>
    </location>
</feature>
<dbReference type="PIRSF" id="PIRSF000439">
    <property type="entry name" value="Oat_ACAT_DAG_ARE"/>
    <property type="match status" value="1"/>
</dbReference>
<comment type="catalytic activity">
    <reaction evidence="31">
        <text>hexadecan-1-ol + hexadecanoyl-CoA = hexadecyl hexadecanoate + CoA</text>
        <dbReference type="Rhea" id="RHEA:38167"/>
        <dbReference type="ChEBI" id="CHEBI:16125"/>
        <dbReference type="ChEBI" id="CHEBI:57287"/>
        <dbReference type="ChEBI" id="CHEBI:57379"/>
        <dbReference type="ChEBI" id="CHEBI:75584"/>
    </reaction>
    <physiologicalReaction direction="left-to-right" evidence="31">
        <dbReference type="Rhea" id="RHEA:38168"/>
    </physiologicalReaction>
</comment>
<evidence type="ECO:0000256" key="27">
    <source>
        <dbReference type="ARBA" id="ARBA00048135"/>
    </source>
</evidence>
<comment type="subunit">
    <text evidence="20">Homodimer or homotetramer; both forms have similar enzymatic activities.</text>
</comment>
<dbReference type="PANTHER" id="PTHR10408:SF7">
    <property type="entry name" value="DIACYLGLYCEROL O-ACYLTRANSFERASE 1"/>
    <property type="match status" value="1"/>
</dbReference>
<comment type="catalytic activity">
    <reaction evidence="27">
        <text>2-(9Z-octadecenoyl)-glycerol + (9Z)-octadecenoyl-CoA = 1,2-di-(9Z-octadecenoyl)-sn-glycerol + CoA</text>
        <dbReference type="Rhea" id="RHEA:37911"/>
        <dbReference type="ChEBI" id="CHEBI:52333"/>
        <dbReference type="ChEBI" id="CHEBI:57287"/>
        <dbReference type="ChEBI" id="CHEBI:57387"/>
        <dbReference type="ChEBI" id="CHEBI:73990"/>
    </reaction>
    <physiologicalReaction direction="left-to-right" evidence="27">
        <dbReference type="Rhea" id="RHEA:37912"/>
    </physiologicalReaction>
</comment>
<keyword evidence="17 34" id="KW-1133">Transmembrane helix</keyword>
<evidence type="ECO:0000256" key="14">
    <source>
        <dbReference type="ARBA" id="ARBA00022679"/>
    </source>
</evidence>
<sequence length="850" mass="99410">NSETFNECLLCKHIIELAESHFHKNEPKDFVLEELESECLYAGSLYGGRSATMYCINQVKKNINLIYDDFEEKMNFEEICHQLVIMIDILLWIIILIFILAVALLAVLSFITPYPVRSQKDFMEKLYSYKDDTEFGNLLNEGGSRIYTDPKCYLSVIIPAMNEQDRIHSMLEECTEYLSTRSIKDSNFSYEIIVVDDGSKDNTSEIAYKFSNFNLKIIKLSKNKGKGGAIRDGVLHCQGKLILFADADGATKFSDFEKLEKQFKKMCDSDDDDDDVDYTFPGIVIGSRCHLEKEAIAERSLFRTILMKGFHFIVYLFTVKTVHDTQCGFKLFSRAAAAKLFPLIHIERWAFDVELLFLAEKFYYPINEVAVEWKEIDGSKIVPIWSWLQMGRDIMLIWIHYLTEVRRRRKLSPDNCTKNRQEFFSTTKKIDRSDKPIHKPQDSLFSSSSGWTNYRVISNGRVALENLMKYGILVTPIEWIKFIFTDFYTLSNFSIILLSNITIVIVLYVEKLLANNYINNKVAITFYIFLLLSHITIPAIIVLYYIDVNPLFTNLALSIIVVQFLKLWSYIEVNYWCRSQESSTIIDRRNSSDSNDSGSSFIQPKNVYPENLTFYDIYYFMAAPTLCYELNFPRTPGRRKTFLIKRLIEMIFLPILYVALCQQWIVPLVKNGVVPFSEMNISKMTERVLKLAIPNLLLWLLMFYTIFHSFLNLIAEILRFADREFYRDFWNAESIGMFWRTWNIPVHRWCVRHCFIPLIELGYTKYVASIAVFVISAFFHEYLVSIPLKMFRLWAFNGMLFQIPLNMFCDRFVKTGKIGNIIVWLSLILGQPMAILMYVHDWYMINHPPV</sequence>
<comment type="catalytic activity">
    <reaction evidence="29">
        <text>an acyl-CoA + a 1,2-diacyl-sn-glycerol = a triacyl-sn-glycerol + CoA</text>
        <dbReference type="Rhea" id="RHEA:10868"/>
        <dbReference type="ChEBI" id="CHEBI:17815"/>
        <dbReference type="ChEBI" id="CHEBI:57287"/>
        <dbReference type="ChEBI" id="CHEBI:58342"/>
        <dbReference type="ChEBI" id="CHEBI:64615"/>
        <dbReference type="EC" id="2.3.1.20"/>
    </reaction>
    <physiologicalReaction direction="left-to-right" evidence="29">
        <dbReference type="Rhea" id="RHEA:10869"/>
    </physiologicalReaction>
</comment>
<comment type="similarity">
    <text evidence="10">Belongs to the membrane-bound acyltransferase family. Sterol o-acyltransferase subfamily.</text>
</comment>
<evidence type="ECO:0000256" key="5">
    <source>
        <dbReference type="ARBA" id="ARBA00001313"/>
    </source>
</evidence>
<dbReference type="EC" id="2.3.1.76" evidence="11"/>
<dbReference type="Pfam" id="PF00535">
    <property type="entry name" value="Glycos_transf_2"/>
    <property type="match status" value="1"/>
</dbReference>
<dbReference type="InterPro" id="IPR027251">
    <property type="entry name" value="Diacylglycerol_acylTrfase1"/>
</dbReference>
<comment type="catalytic activity">
    <reaction evidence="5">
        <text>2-(9Z-octadecenoyl)-glycerol + hexadecanoyl-CoA = 1-hexadecanoyl-2-(9Z-octadecenoyl)-sn-glycerol + CoA</text>
        <dbReference type="Rhea" id="RHEA:38071"/>
        <dbReference type="ChEBI" id="CHEBI:57287"/>
        <dbReference type="ChEBI" id="CHEBI:57379"/>
        <dbReference type="ChEBI" id="CHEBI:73990"/>
        <dbReference type="ChEBI" id="CHEBI:75466"/>
    </reaction>
    <physiologicalReaction direction="left-to-right" evidence="5">
        <dbReference type="Rhea" id="RHEA:38072"/>
    </physiologicalReaction>
</comment>
<comment type="catalytic activity">
    <reaction evidence="4">
        <text>hexadecane-1,2-diol + 2 hexadecanoyl-CoA = 1,2-O,O-dihexadecanoyl-1,2-hexadecanediol + 2 CoA</text>
        <dbReference type="Rhea" id="RHEA:38211"/>
        <dbReference type="ChEBI" id="CHEBI:57287"/>
        <dbReference type="ChEBI" id="CHEBI:57379"/>
        <dbReference type="ChEBI" id="CHEBI:75586"/>
        <dbReference type="ChEBI" id="CHEBI:75608"/>
    </reaction>
    <physiologicalReaction direction="left-to-right" evidence="4">
        <dbReference type="Rhea" id="RHEA:38212"/>
    </physiologicalReaction>
</comment>
<comment type="catalytic activity">
    <reaction evidence="33">
        <text>1,3-di-(9Z-octadecenoyl)-glycerol + (9Z)-octadecenoyl-CoA = 1,2,3-tri-(9Z-octadecenoyl)-glycerol + CoA</text>
        <dbReference type="Rhea" id="RHEA:38435"/>
        <dbReference type="ChEBI" id="CHEBI:53753"/>
        <dbReference type="ChEBI" id="CHEBI:57287"/>
        <dbReference type="ChEBI" id="CHEBI:57387"/>
        <dbReference type="ChEBI" id="CHEBI:75735"/>
    </reaction>
    <physiologicalReaction direction="left-to-right" evidence="33">
        <dbReference type="Rhea" id="RHEA:38436"/>
    </physiologicalReaction>
</comment>
<evidence type="ECO:0000256" key="19">
    <source>
        <dbReference type="ARBA" id="ARBA00023315"/>
    </source>
</evidence>
<evidence type="ECO:0000256" key="12">
    <source>
        <dbReference type="ARBA" id="ARBA00013244"/>
    </source>
</evidence>
<dbReference type="InterPro" id="IPR014371">
    <property type="entry name" value="Oat_ACAT_DAG_ARE"/>
</dbReference>
<dbReference type="PANTHER" id="PTHR10408">
    <property type="entry name" value="STEROL O-ACYLTRANSFERASE"/>
    <property type="match status" value="1"/>
</dbReference>
<keyword evidence="14" id="KW-0808">Transferase</keyword>
<comment type="catalytic activity">
    <reaction evidence="6">
        <text>1,2-di-(9Z-octadecenoyl)-sn-glycerol + hexadecanoyl-CoA = 1,2-di-(9Z)-octadecenoyl-3-hexadecanoyl-sn-glycerol + CoA</text>
        <dbReference type="Rhea" id="RHEA:38163"/>
        <dbReference type="ChEBI" id="CHEBI:52333"/>
        <dbReference type="ChEBI" id="CHEBI:57287"/>
        <dbReference type="ChEBI" id="CHEBI:57379"/>
        <dbReference type="ChEBI" id="CHEBI:75583"/>
    </reaction>
    <physiologicalReaction direction="left-to-right" evidence="6">
        <dbReference type="Rhea" id="RHEA:38164"/>
    </physiologicalReaction>
</comment>
<evidence type="ECO:0000256" key="29">
    <source>
        <dbReference type="ARBA" id="ARBA00048634"/>
    </source>
</evidence>
<evidence type="ECO:0000259" key="35">
    <source>
        <dbReference type="Pfam" id="PF00535"/>
    </source>
</evidence>
<comment type="catalytic activity">
    <reaction evidence="28">
        <text>1-octadecanoyl-2-(5Z,8Z,11Z,14Z-eicosatetraenoyl)-sn-glycerol + (9Z)-octadecenoyl-CoA = 1-octadecanoyl-2-(5Z,8Z,11Z,14Z)-eicosatetraenoyl-3-(9Z)-octadecenoyl-sn-glycerol + CoA</text>
        <dbReference type="Rhea" id="RHEA:38307"/>
        <dbReference type="ChEBI" id="CHEBI:57287"/>
        <dbReference type="ChEBI" id="CHEBI:57387"/>
        <dbReference type="ChEBI" id="CHEBI:75728"/>
        <dbReference type="ChEBI" id="CHEBI:75729"/>
    </reaction>
    <physiologicalReaction direction="left-to-right" evidence="28">
        <dbReference type="Rhea" id="RHEA:38308"/>
    </physiologicalReaction>
</comment>
<dbReference type="InterPro" id="IPR011001">
    <property type="entry name" value="Saposin-like"/>
</dbReference>
<feature type="transmembrane region" description="Helical" evidence="34">
    <location>
        <begin position="696"/>
        <end position="718"/>
    </location>
</feature>
<feature type="transmembrane region" description="Helical" evidence="34">
    <location>
        <begin position="766"/>
        <end position="785"/>
    </location>
</feature>
<evidence type="ECO:0000256" key="32">
    <source>
        <dbReference type="ARBA" id="ARBA00049168"/>
    </source>
</evidence>
<evidence type="ECO:0000256" key="9">
    <source>
        <dbReference type="ARBA" id="ARBA00005175"/>
    </source>
</evidence>
<evidence type="ECO:0000313" key="37">
    <source>
        <dbReference type="WBParaSite" id="TCONS_00004532.p1"/>
    </source>
</evidence>
<evidence type="ECO:0000256" key="16">
    <source>
        <dbReference type="ARBA" id="ARBA00022824"/>
    </source>
</evidence>
<evidence type="ECO:0000256" key="6">
    <source>
        <dbReference type="ARBA" id="ARBA00001349"/>
    </source>
</evidence>
<feature type="transmembrane region" description="Helical" evidence="34">
    <location>
        <begin position="552"/>
        <end position="571"/>
    </location>
</feature>
<feature type="transmembrane region" description="Helical" evidence="34">
    <location>
        <begin position="647"/>
        <end position="666"/>
    </location>
</feature>
<evidence type="ECO:0000256" key="13">
    <source>
        <dbReference type="ARBA" id="ARBA00022158"/>
    </source>
</evidence>
<dbReference type="WBParaSite" id="TCONS_00004532.p1">
    <property type="protein sequence ID" value="TCONS_00004532.p1"/>
    <property type="gene ID" value="XLOC_002118"/>
</dbReference>
<dbReference type="InterPro" id="IPR029044">
    <property type="entry name" value="Nucleotide-diphossugar_trans"/>
</dbReference>
<dbReference type="InterPro" id="IPR004299">
    <property type="entry name" value="MBOAT_fam"/>
</dbReference>
<dbReference type="CDD" id="cd04188">
    <property type="entry name" value="DPG_synthase"/>
    <property type="match status" value="1"/>
</dbReference>
<evidence type="ECO:0000256" key="11">
    <source>
        <dbReference type="ARBA" id="ARBA00012977"/>
    </source>
</evidence>
<dbReference type="Proteomes" id="UP000035681">
    <property type="component" value="Unplaced"/>
</dbReference>
<feature type="transmembrane region" description="Helical" evidence="34">
    <location>
        <begin position="83"/>
        <end position="111"/>
    </location>
</feature>
<comment type="catalytic activity">
    <reaction evidence="26">
        <text>2,3-di-(9Z)-octadecenoyl-sn-glycerol + (9Z)-octadecenoyl-CoA = 1,2,3-tri-(9Z-octadecenoyl)-glycerol + CoA</text>
        <dbReference type="Rhea" id="RHEA:38439"/>
        <dbReference type="ChEBI" id="CHEBI:53753"/>
        <dbReference type="ChEBI" id="CHEBI:57287"/>
        <dbReference type="ChEBI" id="CHEBI:57387"/>
        <dbReference type="ChEBI" id="CHEBI:75824"/>
    </reaction>
    <physiologicalReaction direction="left-to-right" evidence="26">
        <dbReference type="Rhea" id="RHEA:38440"/>
    </physiologicalReaction>
</comment>
<dbReference type="SUPFAM" id="SSF47862">
    <property type="entry name" value="Saposin"/>
    <property type="match status" value="1"/>
</dbReference>
<dbReference type="GO" id="GO:0004144">
    <property type="term" value="F:diacylglycerol O-acyltransferase activity"/>
    <property type="evidence" value="ECO:0007669"/>
    <property type="project" value="UniProtKB-EC"/>
</dbReference>
<evidence type="ECO:0000256" key="34">
    <source>
        <dbReference type="SAM" id="Phobius"/>
    </source>
</evidence>
<dbReference type="AlphaFoldDB" id="A0AAF5CZL1"/>
<evidence type="ECO:0000256" key="8">
    <source>
        <dbReference type="ARBA" id="ARBA00004477"/>
    </source>
</evidence>
<evidence type="ECO:0000256" key="24">
    <source>
        <dbReference type="ARBA" id="ARBA00047609"/>
    </source>
</evidence>
<reference evidence="37" key="1">
    <citation type="submission" date="2024-02" db="UniProtKB">
        <authorList>
            <consortium name="WormBaseParasite"/>
        </authorList>
    </citation>
    <scope>IDENTIFICATION</scope>
</reference>
<comment type="subcellular location">
    <subcellularLocation>
        <location evidence="8">Endoplasmic reticulum membrane</location>
        <topology evidence="8">Multi-pass membrane protein</topology>
    </subcellularLocation>
</comment>
<proteinExistence type="inferred from homology"/>
<comment type="catalytic activity">
    <reaction evidence="32">
        <text>1-(9Z-octadecenoyl)-glycerol + (9Z)-octadecenoyl-CoA = 1,2-di-(9Z-octadecenoyl)-glycerol + CoA</text>
        <dbReference type="Rhea" id="RHEA:37915"/>
        <dbReference type="ChEBI" id="CHEBI:52323"/>
        <dbReference type="ChEBI" id="CHEBI:57287"/>
        <dbReference type="ChEBI" id="CHEBI:57387"/>
        <dbReference type="ChEBI" id="CHEBI:75342"/>
    </reaction>
    <physiologicalReaction direction="left-to-right" evidence="32">
        <dbReference type="Rhea" id="RHEA:37916"/>
    </physiologicalReaction>
</comment>
<comment type="catalytic activity">
    <reaction evidence="23">
        <text>1,2-di-(9Z-octadecenoyl)-sn-glycerol + (9Z)-octadecenoyl-CoA = 1,2,3-tri-(9Z-octadecenoyl)-glycerol + CoA</text>
        <dbReference type="Rhea" id="RHEA:38219"/>
        <dbReference type="ChEBI" id="CHEBI:52333"/>
        <dbReference type="ChEBI" id="CHEBI:53753"/>
        <dbReference type="ChEBI" id="CHEBI:57287"/>
        <dbReference type="ChEBI" id="CHEBI:57387"/>
    </reaction>
    <physiologicalReaction direction="left-to-right" evidence="23">
        <dbReference type="Rhea" id="RHEA:38220"/>
    </physiologicalReaction>
</comment>
<accession>A0AAF5CZL1</accession>
<keyword evidence="19" id="KW-0012">Acyltransferase</keyword>
<evidence type="ECO:0000256" key="15">
    <source>
        <dbReference type="ARBA" id="ARBA00022692"/>
    </source>
</evidence>
<comment type="catalytic activity">
    <reaction evidence="24">
        <text>1-O-(9Z-octadecyl)-3-(9Z-octadecenoyl)-glycerol + (9Z)-octadecenoyl-CoA = 1-O-(9Z-octadecenyl)-2,3-di-(9Z-octadecenoyl)glycerol + CoA</text>
        <dbReference type="Rhea" id="RHEA:55344"/>
        <dbReference type="ChEBI" id="CHEBI:57287"/>
        <dbReference type="ChEBI" id="CHEBI:57387"/>
        <dbReference type="ChEBI" id="CHEBI:138735"/>
        <dbReference type="ChEBI" id="CHEBI:197429"/>
    </reaction>
    <physiologicalReaction direction="left-to-right" evidence="24">
        <dbReference type="Rhea" id="RHEA:55345"/>
    </physiologicalReaction>
</comment>
<comment type="catalytic activity">
    <reaction evidence="3">
        <text>13-cis-retinol + hexadecanoyl-CoA = 13-cis-retinyl hexadecanoate + CoA</text>
        <dbReference type="Rhea" id="RHEA:55296"/>
        <dbReference type="ChEBI" id="CHEBI:45479"/>
        <dbReference type="ChEBI" id="CHEBI:57287"/>
        <dbReference type="ChEBI" id="CHEBI:57379"/>
        <dbReference type="ChEBI" id="CHEBI:138722"/>
    </reaction>
    <physiologicalReaction direction="left-to-right" evidence="3">
        <dbReference type="Rhea" id="RHEA:55297"/>
    </physiologicalReaction>
</comment>
<evidence type="ECO:0000256" key="31">
    <source>
        <dbReference type="ARBA" id="ARBA00048907"/>
    </source>
</evidence>
<evidence type="ECO:0000256" key="25">
    <source>
        <dbReference type="ARBA" id="ARBA00047807"/>
    </source>
</evidence>
<evidence type="ECO:0000256" key="7">
    <source>
        <dbReference type="ARBA" id="ARBA00001764"/>
    </source>
</evidence>
<dbReference type="InterPro" id="IPR001173">
    <property type="entry name" value="Glyco_trans_2-like"/>
</dbReference>
<comment type="pathway">
    <text evidence="9">Lipid metabolism; glycerolipid metabolism.</text>
</comment>
<dbReference type="GO" id="GO:0019432">
    <property type="term" value="P:triglyceride biosynthetic process"/>
    <property type="evidence" value="ECO:0007669"/>
    <property type="project" value="TreeGrafter"/>
</dbReference>
<evidence type="ECO:0000313" key="36">
    <source>
        <dbReference type="Proteomes" id="UP000035681"/>
    </source>
</evidence>